<dbReference type="PANTHER" id="PTHR11014">
    <property type="entry name" value="PEPTIDASE M20 FAMILY MEMBER"/>
    <property type="match status" value="1"/>
</dbReference>
<dbReference type="GO" id="GO:0046872">
    <property type="term" value="F:metal ion binding"/>
    <property type="evidence" value="ECO:0007669"/>
    <property type="project" value="UniProtKB-KW"/>
</dbReference>
<proteinExistence type="predicted"/>
<dbReference type="SUPFAM" id="SSF55031">
    <property type="entry name" value="Bacterial exopeptidase dimerisation domain"/>
    <property type="match status" value="1"/>
</dbReference>
<dbReference type="STRING" id="1123231.SAMN02745189_00326"/>
<protein>
    <submittedName>
        <fullName evidence="3">Amidohydrolase</fullName>
    </submittedName>
</protein>
<dbReference type="Gene3D" id="3.40.630.10">
    <property type="entry name" value="Zn peptidases"/>
    <property type="match status" value="1"/>
</dbReference>
<reference evidence="3 4" key="1">
    <citation type="submission" date="2016-11" db="EMBL/GenBank/DDBJ databases">
        <authorList>
            <person name="Jaros S."/>
            <person name="Januszkiewicz K."/>
            <person name="Wedrychowicz H."/>
        </authorList>
    </citation>
    <scope>NUCLEOTIDE SEQUENCE [LARGE SCALE GENOMIC DNA]</scope>
    <source>
        <strain evidence="3 4">DSM 16010</strain>
    </source>
</reference>
<accession>A0A1M7B2A2</accession>
<evidence type="ECO:0000259" key="2">
    <source>
        <dbReference type="Pfam" id="PF07687"/>
    </source>
</evidence>
<dbReference type="InterPro" id="IPR002933">
    <property type="entry name" value="Peptidase_M20"/>
</dbReference>
<keyword evidence="3" id="KW-0378">Hydrolase</keyword>
<dbReference type="EMBL" id="FRCF01000002">
    <property type="protein sequence ID" value="SHL49113.1"/>
    <property type="molecule type" value="Genomic_DNA"/>
</dbReference>
<dbReference type="SUPFAM" id="SSF53187">
    <property type="entry name" value="Zn-dependent exopeptidases"/>
    <property type="match status" value="1"/>
</dbReference>
<dbReference type="RefSeq" id="WP_072707660.1">
    <property type="nucleotide sequence ID" value="NZ_FRCF01000002.1"/>
</dbReference>
<keyword evidence="4" id="KW-1185">Reference proteome</keyword>
<feature type="binding site" evidence="1">
    <location>
        <position position="353"/>
    </location>
    <ligand>
        <name>Mn(2+)</name>
        <dbReference type="ChEBI" id="CHEBI:29035"/>
        <label>2</label>
    </ligand>
</feature>
<dbReference type="OrthoDB" id="2985724at2"/>
<keyword evidence="1" id="KW-0464">Manganese</keyword>
<feature type="binding site" evidence="1">
    <location>
        <position position="130"/>
    </location>
    <ligand>
        <name>Mn(2+)</name>
        <dbReference type="ChEBI" id="CHEBI:29035"/>
        <label>2</label>
    </ligand>
</feature>
<evidence type="ECO:0000313" key="3">
    <source>
        <dbReference type="EMBL" id="SHL49113.1"/>
    </source>
</evidence>
<dbReference type="GO" id="GO:0016787">
    <property type="term" value="F:hydrolase activity"/>
    <property type="evidence" value="ECO:0007669"/>
    <property type="project" value="UniProtKB-KW"/>
</dbReference>
<dbReference type="Pfam" id="PF01546">
    <property type="entry name" value="Peptidase_M20"/>
    <property type="match status" value="1"/>
</dbReference>
<feature type="domain" description="Peptidase M20 dimerisation" evidence="2">
    <location>
        <begin position="177"/>
        <end position="271"/>
    </location>
</feature>
<dbReference type="Pfam" id="PF07687">
    <property type="entry name" value="M20_dimer"/>
    <property type="match status" value="1"/>
</dbReference>
<feature type="binding site" evidence="1">
    <location>
        <position position="94"/>
    </location>
    <ligand>
        <name>Mn(2+)</name>
        <dbReference type="ChEBI" id="CHEBI:29035"/>
        <label>2</label>
    </ligand>
</feature>
<gene>
    <name evidence="3" type="ORF">SAMN02745189_00326</name>
</gene>
<evidence type="ECO:0000313" key="4">
    <source>
        <dbReference type="Proteomes" id="UP000184206"/>
    </source>
</evidence>
<dbReference type="InterPro" id="IPR017439">
    <property type="entry name" value="Amidohydrolase"/>
</dbReference>
<evidence type="ECO:0000256" key="1">
    <source>
        <dbReference type="PIRSR" id="PIRSR005962-1"/>
    </source>
</evidence>
<dbReference type="Gene3D" id="3.30.70.360">
    <property type="match status" value="1"/>
</dbReference>
<dbReference type="Proteomes" id="UP000184206">
    <property type="component" value="Unassembled WGS sequence"/>
</dbReference>
<feature type="binding site" evidence="1">
    <location>
        <position position="92"/>
    </location>
    <ligand>
        <name>Mn(2+)</name>
        <dbReference type="ChEBI" id="CHEBI:29035"/>
        <label>2</label>
    </ligand>
</feature>
<dbReference type="PIRSF" id="PIRSF005962">
    <property type="entry name" value="Pept_M20D_amidohydro"/>
    <property type="match status" value="1"/>
</dbReference>
<name>A0A1M7B2A2_9BACL</name>
<keyword evidence="1" id="KW-0479">Metal-binding</keyword>
<dbReference type="NCBIfam" id="TIGR01891">
    <property type="entry name" value="amidohydrolases"/>
    <property type="match status" value="1"/>
</dbReference>
<dbReference type="AlphaFoldDB" id="A0A1M7B2A2"/>
<dbReference type="InterPro" id="IPR036264">
    <property type="entry name" value="Bact_exopeptidase_dim_dom"/>
</dbReference>
<sequence>MTEIKFVSEHRRYLHENPELSMKEFGTTSYIIEVLESLGINYTQPLPTGVVAYLKGESETTLGFRADIDALPIHEENDVPYRSSEDGVMHACGHDGHTAALLLFAKRCKALSDEGKLPHNCYFIFQPSEETMAGAKQLLDSWSGKEAMDAVFGIHIMPDEETGLALFRDHEMTASATEYRFYIKGESAHVANKQHGKSALEALMFTTREISQIQQFHLDGLNRNIIHLGRMDAGEAINTVPSNAYLEGTIRTYEEDDLAVIKGQMDKIRAAAEVLYDCKVEVTYNEGYPPVKNDPELRTLAHQSVESAGLEPVIKEKPYLFGEDFSFYSEVAPTYFVFIGAGDREKGYTSSLHTSTFNFDESILITVADYYENILKNYKH</sequence>
<organism evidence="3 4">
    <name type="scientific">Lacicoccus alkaliphilus DSM 16010</name>
    <dbReference type="NCBI Taxonomy" id="1123231"/>
    <lineage>
        <taxon>Bacteria</taxon>
        <taxon>Bacillati</taxon>
        <taxon>Bacillota</taxon>
        <taxon>Bacilli</taxon>
        <taxon>Bacillales</taxon>
        <taxon>Salinicoccaceae</taxon>
        <taxon>Lacicoccus</taxon>
    </lineage>
</organism>
<dbReference type="InterPro" id="IPR011650">
    <property type="entry name" value="Peptidase_M20_dimer"/>
</dbReference>
<dbReference type="PANTHER" id="PTHR11014:SF63">
    <property type="entry name" value="METALLOPEPTIDASE, PUTATIVE (AFU_ORTHOLOGUE AFUA_6G09600)-RELATED"/>
    <property type="match status" value="1"/>
</dbReference>
<comment type="cofactor">
    <cofactor evidence="1">
        <name>Mn(2+)</name>
        <dbReference type="ChEBI" id="CHEBI:29035"/>
    </cofactor>
    <text evidence="1">The Mn(2+) ion enhances activity.</text>
</comment>
<feature type="binding site" evidence="1">
    <location>
        <position position="155"/>
    </location>
    <ligand>
        <name>Mn(2+)</name>
        <dbReference type="ChEBI" id="CHEBI:29035"/>
        <label>2</label>
    </ligand>
</feature>